<dbReference type="Proteomes" id="UP001281410">
    <property type="component" value="Unassembled WGS sequence"/>
</dbReference>
<proteinExistence type="predicted"/>
<keyword evidence="3" id="KW-1185">Reference proteome</keyword>
<name>A0AAD9ZRH6_9ROSI</name>
<reference evidence="2" key="1">
    <citation type="journal article" date="2023" name="Plant J.">
        <title>Genome sequences and population genomics provide insights into the demographic history, inbreeding, and mutation load of two 'living fossil' tree species of Dipteronia.</title>
        <authorList>
            <person name="Feng Y."/>
            <person name="Comes H.P."/>
            <person name="Chen J."/>
            <person name="Zhu S."/>
            <person name="Lu R."/>
            <person name="Zhang X."/>
            <person name="Li P."/>
            <person name="Qiu J."/>
            <person name="Olsen K.M."/>
            <person name="Qiu Y."/>
        </authorList>
    </citation>
    <scope>NUCLEOTIDE SEQUENCE</scope>
    <source>
        <strain evidence="2">NBL</strain>
    </source>
</reference>
<sequence>MIPCQPWLIFIPLTCPRYGDDNENLIRILYFYLAFNAIVHEGSKDTKSWLLVQCGEHWKGNRFTRPILFSVRLTKKDNGAYDELVEMIYQRTGVSRDKAELKLTSHVKTEDDTVTLSIISDDDVEFVIIHKEKGTPSYKSVSGSNNPLTSQASPRFTSACNDQATPASTTKHAIVDDTDSFERIATSERSDRSKTSDIEDESGDDDGGQRATEDGIEKRGVSGTPNSSSPSMNKRWTLSRSELYSIQAFRSLDMFEKPANQGPLYKGQMFKDKPTLKRVVGLYREVFGDPWESFQRLLAYFSVLEQSNPWNVTKIKTDSKNLFKYGFMAIGASIEEFNSIIKPIICIDATHLKAKTRGVFLVAVCKDGNEMIYHLALGLQTLNVQSRGLGFKETLYIDPISRPCEVSFGSAQWYI</sequence>
<protein>
    <recommendedName>
        <fullName evidence="4">MULE transposase domain-containing protein</fullName>
    </recommendedName>
</protein>
<feature type="compositionally biased region" description="Polar residues" evidence="1">
    <location>
        <begin position="137"/>
        <end position="171"/>
    </location>
</feature>
<organism evidence="2 3">
    <name type="scientific">Dipteronia sinensis</name>
    <dbReference type="NCBI Taxonomy" id="43782"/>
    <lineage>
        <taxon>Eukaryota</taxon>
        <taxon>Viridiplantae</taxon>
        <taxon>Streptophyta</taxon>
        <taxon>Embryophyta</taxon>
        <taxon>Tracheophyta</taxon>
        <taxon>Spermatophyta</taxon>
        <taxon>Magnoliopsida</taxon>
        <taxon>eudicotyledons</taxon>
        <taxon>Gunneridae</taxon>
        <taxon>Pentapetalae</taxon>
        <taxon>rosids</taxon>
        <taxon>malvids</taxon>
        <taxon>Sapindales</taxon>
        <taxon>Sapindaceae</taxon>
        <taxon>Hippocastanoideae</taxon>
        <taxon>Acereae</taxon>
        <taxon>Dipteronia</taxon>
    </lineage>
</organism>
<dbReference type="EMBL" id="JANJYJ010000009">
    <property type="protein sequence ID" value="KAK3189433.1"/>
    <property type="molecule type" value="Genomic_DNA"/>
</dbReference>
<dbReference type="AlphaFoldDB" id="A0AAD9ZRH6"/>
<evidence type="ECO:0008006" key="4">
    <source>
        <dbReference type="Google" id="ProtNLM"/>
    </source>
</evidence>
<gene>
    <name evidence="2" type="ORF">Dsin_028994</name>
</gene>
<accession>A0AAD9ZRH6</accession>
<feature type="compositionally biased region" description="Polar residues" evidence="1">
    <location>
        <begin position="223"/>
        <end position="234"/>
    </location>
</feature>
<feature type="region of interest" description="Disordered" evidence="1">
    <location>
        <begin position="136"/>
        <end position="234"/>
    </location>
</feature>
<evidence type="ECO:0000256" key="1">
    <source>
        <dbReference type="SAM" id="MobiDB-lite"/>
    </source>
</evidence>
<evidence type="ECO:0000313" key="2">
    <source>
        <dbReference type="EMBL" id="KAK3189433.1"/>
    </source>
</evidence>
<evidence type="ECO:0000313" key="3">
    <source>
        <dbReference type="Proteomes" id="UP001281410"/>
    </source>
</evidence>
<comment type="caution">
    <text evidence="2">The sequence shown here is derived from an EMBL/GenBank/DDBJ whole genome shotgun (WGS) entry which is preliminary data.</text>
</comment>
<feature type="compositionally biased region" description="Basic and acidic residues" evidence="1">
    <location>
        <begin position="180"/>
        <end position="197"/>
    </location>
</feature>
<feature type="compositionally biased region" description="Basic and acidic residues" evidence="1">
    <location>
        <begin position="207"/>
        <end position="220"/>
    </location>
</feature>